<protein>
    <submittedName>
        <fullName evidence="1">Uncharacterized protein</fullName>
    </submittedName>
</protein>
<keyword evidence="2" id="KW-1185">Reference proteome</keyword>
<proteinExistence type="predicted"/>
<sequence>MLDADGGVLASFDYFQPTTEVVAGLTEYLGEPVDTPNPGSIESSPGVDHEWGGLRLYDTDTPGTPPEIPNHSVFVTGPTAGPLPIGTAAGVGAPSGLHVGDPGTSVTVGIESAGEYTNPTTGRTVVLSRVGLIELPPHPAAPTEPRNFAVIVHSYTDTGLIEQLIAPSANFGV</sequence>
<dbReference type="AlphaFoldDB" id="A0A1N6EPT2"/>
<dbReference type="STRING" id="232089.SAMN05443544_1355"/>
<reference evidence="2" key="1">
    <citation type="submission" date="2016-11" db="EMBL/GenBank/DDBJ databases">
        <authorList>
            <person name="Varghese N."/>
            <person name="Submissions S."/>
        </authorList>
    </citation>
    <scope>NUCLEOTIDE SEQUENCE [LARGE SCALE GENOMIC DNA]</scope>
    <source>
        <strain evidence="2">DSM 8595</strain>
    </source>
</reference>
<organism evidence="1 2">
    <name type="scientific">Agromyces cerinus subsp. cerinus</name>
    <dbReference type="NCBI Taxonomy" id="232089"/>
    <lineage>
        <taxon>Bacteria</taxon>
        <taxon>Bacillati</taxon>
        <taxon>Actinomycetota</taxon>
        <taxon>Actinomycetes</taxon>
        <taxon>Micrococcales</taxon>
        <taxon>Microbacteriaceae</taxon>
        <taxon>Agromyces</taxon>
    </lineage>
</organism>
<dbReference type="EMBL" id="FSRJ01000002">
    <property type="protein sequence ID" value="SIN85099.1"/>
    <property type="molecule type" value="Genomic_DNA"/>
</dbReference>
<accession>A0A1N6EPT2</accession>
<gene>
    <name evidence="1" type="ORF">SAMN05443544_1355</name>
</gene>
<evidence type="ECO:0000313" key="1">
    <source>
        <dbReference type="EMBL" id="SIN85099.1"/>
    </source>
</evidence>
<dbReference type="Proteomes" id="UP000184699">
    <property type="component" value="Unassembled WGS sequence"/>
</dbReference>
<evidence type="ECO:0000313" key="2">
    <source>
        <dbReference type="Proteomes" id="UP000184699"/>
    </source>
</evidence>
<name>A0A1N6EPT2_9MICO</name>